<dbReference type="EMBL" id="WOAA01000002">
    <property type="protein sequence ID" value="MUG65226.1"/>
    <property type="molecule type" value="Genomic_DNA"/>
</dbReference>
<comment type="caution">
    <text evidence="2">The sequence shown here is derived from an EMBL/GenBank/DDBJ whole genome shotgun (WGS) entry which is preliminary data.</text>
</comment>
<gene>
    <name evidence="2" type="ORF">GNP94_04300</name>
</gene>
<evidence type="ECO:0000313" key="3">
    <source>
        <dbReference type="Proteomes" id="UP000435177"/>
    </source>
</evidence>
<keyword evidence="1" id="KW-1133">Transmembrane helix</keyword>
<protein>
    <submittedName>
        <fullName evidence="2">Uncharacterized protein</fullName>
    </submittedName>
</protein>
<reference evidence="2 3" key="1">
    <citation type="submission" date="2019-11" db="EMBL/GenBank/DDBJ databases">
        <title>Draft genome sequences of five Paenibacillus species of dairy origin.</title>
        <authorList>
            <person name="Olajide A.M."/>
            <person name="Chen S."/>
            <person name="Lapointe G."/>
        </authorList>
    </citation>
    <scope>NUCLEOTIDE SEQUENCE [LARGE SCALE GENOMIC DNA]</scope>
    <source>
        <strain evidence="2 3">3CS1</strain>
    </source>
</reference>
<dbReference type="RefSeq" id="WP_095398248.1">
    <property type="nucleotide sequence ID" value="NZ_WOAA01000002.1"/>
</dbReference>
<name>A0ABW9T1V0_9BACL</name>
<evidence type="ECO:0000256" key="1">
    <source>
        <dbReference type="SAM" id="Phobius"/>
    </source>
</evidence>
<sequence length="63" mass="7431">MFKNPLKLSLLMIGIFIIGVVATQTFKDGIDVSGFIRLVEWATLYVLPWIFLYWFVKYVKMKK</sequence>
<keyword evidence="3" id="KW-1185">Reference proteome</keyword>
<organism evidence="2 3">
    <name type="scientific">Paenibacillus campinasensis</name>
    <dbReference type="NCBI Taxonomy" id="66347"/>
    <lineage>
        <taxon>Bacteria</taxon>
        <taxon>Bacillati</taxon>
        <taxon>Bacillota</taxon>
        <taxon>Bacilli</taxon>
        <taxon>Bacillales</taxon>
        <taxon>Paenibacillaceae</taxon>
        <taxon>Paenibacillus</taxon>
    </lineage>
</organism>
<feature type="transmembrane region" description="Helical" evidence="1">
    <location>
        <begin position="38"/>
        <end position="56"/>
    </location>
</feature>
<accession>A0ABW9T1V0</accession>
<keyword evidence="1" id="KW-0472">Membrane</keyword>
<evidence type="ECO:0000313" key="2">
    <source>
        <dbReference type="EMBL" id="MUG65226.1"/>
    </source>
</evidence>
<proteinExistence type="predicted"/>
<dbReference type="Proteomes" id="UP000435177">
    <property type="component" value="Unassembled WGS sequence"/>
</dbReference>
<keyword evidence="1" id="KW-0812">Transmembrane</keyword>